<evidence type="ECO:0000313" key="2">
    <source>
        <dbReference type="Proteomes" id="UP001273166"/>
    </source>
</evidence>
<evidence type="ECO:0000313" key="1">
    <source>
        <dbReference type="EMBL" id="KAK3305289.1"/>
    </source>
</evidence>
<keyword evidence="2" id="KW-1185">Reference proteome</keyword>
<dbReference type="PANTHER" id="PTHR21310">
    <property type="entry name" value="AMINOGLYCOSIDE PHOSPHOTRANSFERASE-RELATED-RELATED"/>
    <property type="match status" value="1"/>
</dbReference>
<dbReference type="PANTHER" id="PTHR21310:SF48">
    <property type="entry name" value="AMINOGLYCOSIDE PHOSPHOTRANSFERASE DOMAIN-CONTAINING PROTEIN"/>
    <property type="match status" value="1"/>
</dbReference>
<dbReference type="SUPFAM" id="SSF56112">
    <property type="entry name" value="Protein kinase-like (PK-like)"/>
    <property type="match status" value="1"/>
</dbReference>
<dbReference type="InterPro" id="IPR051678">
    <property type="entry name" value="AGP_Transferase"/>
</dbReference>
<reference evidence="1" key="1">
    <citation type="journal article" date="2023" name="Mol. Phylogenet. Evol.">
        <title>Genome-scale phylogeny and comparative genomics of the fungal order Sordariales.</title>
        <authorList>
            <person name="Hensen N."/>
            <person name="Bonometti L."/>
            <person name="Westerberg I."/>
            <person name="Brannstrom I.O."/>
            <person name="Guillou S."/>
            <person name="Cros-Aarteil S."/>
            <person name="Calhoun S."/>
            <person name="Haridas S."/>
            <person name="Kuo A."/>
            <person name="Mondo S."/>
            <person name="Pangilinan J."/>
            <person name="Riley R."/>
            <person name="LaButti K."/>
            <person name="Andreopoulos B."/>
            <person name="Lipzen A."/>
            <person name="Chen C."/>
            <person name="Yan M."/>
            <person name="Daum C."/>
            <person name="Ng V."/>
            <person name="Clum A."/>
            <person name="Steindorff A."/>
            <person name="Ohm R.A."/>
            <person name="Martin F."/>
            <person name="Silar P."/>
            <person name="Natvig D.O."/>
            <person name="Lalanne C."/>
            <person name="Gautier V."/>
            <person name="Ament-Velasquez S.L."/>
            <person name="Kruys A."/>
            <person name="Hutchinson M.I."/>
            <person name="Powell A.J."/>
            <person name="Barry K."/>
            <person name="Miller A.N."/>
            <person name="Grigoriev I.V."/>
            <person name="Debuchy R."/>
            <person name="Gladieux P."/>
            <person name="Hiltunen Thoren M."/>
            <person name="Johannesson H."/>
        </authorList>
    </citation>
    <scope>NUCLEOTIDE SEQUENCE</scope>
    <source>
        <strain evidence="1">CBS 333.67</strain>
    </source>
</reference>
<reference evidence="1" key="2">
    <citation type="submission" date="2023-06" db="EMBL/GenBank/DDBJ databases">
        <authorList>
            <consortium name="Lawrence Berkeley National Laboratory"/>
            <person name="Mondo S.J."/>
            <person name="Hensen N."/>
            <person name="Bonometti L."/>
            <person name="Westerberg I."/>
            <person name="Brannstrom I.O."/>
            <person name="Guillou S."/>
            <person name="Cros-Aarteil S."/>
            <person name="Calhoun S."/>
            <person name="Haridas S."/>
            <person name="Kuo A."/>
            <person name="Pangilinan J."/>
            <person name="Riley R."/>
            <person name="Labutti K."/>
            <person name="Andreopoulos B."/>
            <person name="Lipzen A."/>
            <person name="Chen C."/>
            <person name="Yanf M."/>
            <person name="Daum C."/>
            <person name="Ng V."/>
            <person name="Clum A."/>
            <person name="Steindorff A."/>
            <person name="Ohm R."/>
            <person name="Martin F."/>
            <person name="Silar P."/>
            <person name="Natvig D."/>
            <person name="Lalanne C."/>
            <person name="Gautier V."/>
            <person name="Ament-Velasquez S.L."/>
            <person name="Kruys A."/>
            <person name="Hutchinson M.I."/>
            <person name="Powell A.J."/>
            <person name="Barry K."/>
            <person name="Miller A.N."/>
            <person name="Grigoriev I.V."/>
            <person name="Debuchy R."/>
            <person name="Gladieux P."/>
            <person name="Thoren M.H."/>
            <person name="Johannesson H."/>
        </authorList>
    </citation>
    <scope>NUCLEOTIDE SEQUENCE</scope>
    <source>
        <strain evidence="1">CBS 333.67</strain>
    </source>
</reference>
<evidence type="ECO:0008006" key="3">
    <source>
        <dbReference type="Google" id="ProtNLM"/>
    </source>
</evidence>
<dbReference type="Proteomes" id="UP001273166">
    <property type="component" value="Unassembled WGS sequence"/>
</dbReference>
<dbReference type="EMBL" id="JAUDZG010000004">
    <property type="protein sequence ID" value="KAK3305289.1"/>
    <property type="molecule type" value="Genomic_DNA"/>
</dbReference>
<accession>A0AAJ0GSG3</accession>
<comment type="caution">
    <text evidence="1">The sequence shown here is derived from an EMBL/GenBank/DDBJ whole genome shotgun (WGS) entry which is preliminary data.</text>
</comment>
<protein>
    <recommendedName>
        <fullName evidence="3">Aminoglycoside phosphotransferase domain-containing protein</fullName>
    </recommendedName>
</protein>
<dbReference type="RefSeq" id="XP_062721069.1">
    <property type="nucleotide sequence ID" value="XM_062869280.1"/>
</dbReference>
<gene>
    <name evidence="1" type="ORF">B0T15DRAFT_531854</name>
</gene>
<dbReference type="GeneID" id="87888109"/>
<dbReference type="InterPro" id="IPR011009">
    <property type="entry name" value="Kinase-like_dom_sf"/>
</dbReference>
<dbReference type="AlphaFoldDB" id="A0AAJ0GSG3"/>
<proteinExistence type="predicted"/>
<sequence length="167" mass="18483">MAWLILAYQQESSSSDKRGEKGKRTHTMAVNPTIPYYAPAEELPAPLPTVEEVLAAKSLSPTRYRPLSSTSASTTLSSGGAGVRTNVQEGLNMLSVAQSTSIPVPKVYAISEHEFEGYPISFIVMEYIPGKTLSSVWKSIDQDKKREMAITLRAYMDELRSLHRSSW</sequence>
<name>A0AAJ0GSG3_9PEZI</name>
<organism evidence="1 2">
    <name type="scientific">Chaetomium strumarium</name>
    <dbReference type="NCBI Taxonomy" id="1170767"/>
    <lineage>
        <taxon>Eukaryota</taxon>
        <taxon>Fungi</taxon>
        <taxon>Dikarya</taxon>
        <taxon>Ascomycota</taxon>
        <taxon>Pezizomycotina</taxon>
        <taxon>Sordariomycetes</taxon>
        <taxon>Sordariomycetidae</taxon>
        <taxon>Sordariales</taxon>
        <taxon>Chaetomiaceae</taxon>
        <taxon>Chaetomium</taxon>
    </lineage>
</organism>